<comment type="caution">
    <text evidence="2">The sequence shown here is derived from an EMBL/GenBank/DDBJ whole genome shotgun (WGS) entry which is preliminary data.</text>
</comment>
<evidence type="ECO:0000256" key="1">
    <source>
        <dbReference type="SAM" id="MobiDB-lite"/>
    </source>
</evidence>
<evidence type="ECO:0000313" key="2">
    <source>
        <dbReference type="EMBL" id="GAJ02622.1"/>
    </source>
</evidence>
<feature type="non-terminal residue" evidence="2">
    <location>
        <position position="30"/>
    </location>
</feature>
<accession>X1UGC1</accession>
<feature type="compositionally biased region" description="Basic and acidic residues" evidence="1">
    <location>
        <begin position="1"/>
        <end position="20"/>
    </location>
</feature>
<dbReference type="AlphaFoldDB" id="X1UGC1"/>
<organism evidence="2">
    <name type="scientific">marine sediment metagenome</name>
    <dbReference type="NCBI Taxonomy" id="412755"/>
    <lineage>
        <taxon>unclassified sequences</taxon>
        <taxon>metagenomes</taxon>
        <taxon>ecological metagenomes</taxon>
    </lineage>
</organism>
<dbReference type="EMBL" id="BARW01016322">
    <property type="protein sequence ID" value="GAJ02622.1"/>
    <property type="molecule type" value="Genomic_DNA"/>
</dbReference>
<proteinExistence type="predicted"/>
<feature type="region of interest" description="Disordered" evidence="1">
    <location>
        <begin position="1"/>
        <end position="30"/>
    </location>
</feature>
<gene>
    <name evidence="2" type="ORF">S12H4_28452</name>
</gene>
<name>X1UGC1_9ZZZZ</name>
<sequence length="30" mass="3493">MDGNKTNDESQEFATHRDYPKLTNYSPYLG</sequence>
<protein>
    <submittedName>
        <fullName evidence="2">Uncharacterized protein</fullName>
    </submittedName>
</protein>
<reference evidence="2" key="1">
    <citation type="journal article" date="2014" name="Front. Microbiol.">
        <title>High frequency of phylogenetically diverse reductive dehalogenase-homologous genes in deep subseafloor sedimentary metagenomes.</title>
        <authorList>
            <person name="Kawai M."/>
            <person name="Futagami T."/>
            <person name="Toyoda A."/>
            <person name="Takaki Y."/>
            <person name="Nishi S."/>
            <person name="Hori S."/>
            <person name="Arai W."/>
            <person name="Tsubouchi T."/>
            <person name="Morono Y."/>
            <person name="Uchiyama I."/>
            <person name="Ito T."/>
            <person name="Fujiyama A."/>
            <person name="Inagaki F."/>
            <person name="Takami H."/>
        </authorList>
    </citation>
    <scope>NUCLEOTIDE SEQUENCE</scope>
    <source>
        <strain evidence="2">Expedition CK06-06</strain>
    </source>
</reference>